<gene>
    <name evidence="1" type="ORF">ZEAMMB73_Zm00001d043316</name>
</gene>
<dbReference type="ExpressionAtlas" id="A0A1D6NAH0">
    <property type="expression patterns" value="baseline and differential"/>
</dbReference>
<reference evidence="1" key="1">
    <citation type="submission" date="2015-12" db="EMBL/GenBank/DDBJ databases">
        <title>Update maize B73 reference genome by single molecule sequencing technologies.</title>
        <authorList>
            <consortium name="Maize Genome Sequencing Project"/>
            <person name="Ware D."/>
        </authorList>
    </citation>
    <scope>NUCLEOTIDE SEQUENCE [LARGE SCALE GENOMIC DNA]</scope>
    <source>
        <tissue evidence="1">Seedling</tissue>
    </source>
</reference>
<dbReference type="InParanoid" id="A0A1D6NAH0"/>
<dbReference type="STRING" id="4577.A0A1D6NAH0"/>
<name>A0A1D6NAH0_MAIZE</name>
<dbReference type="EMBL" id="CM007649">
    <property type="protein sequence ID" value="ONM37538.1"/>
    <property type="molecule type" value="Genomic_DNA"/>
</dbReference>
<evidence type="ECO:0000313" key="1">
    <source>
        <dbReference type="EMBL" id="ONM37538.1"/>
    </source>
</evidence>
<proteinExistence type="predicted"/>
<accession>A0A1D6NAH0</accession>
<organism evidence="1">
    <name type="scientific">Zea mays</name>
    <name type="common">Maize</name>
    <dbReference type="NCBI Taxonomy" id="4577"/>
    <lineage>
        <taxon>Eukaryota</taxon>
        <taxon>Viridiplantae</taxon>
        <taxon>Streptophyta</taxon>
        <taxon>Embryophyta</taxon>
        <taxon>Tracheophyta</taxon>
        <taxon>Spermatophyta</taxon>
        <taxon>Magnoliopsida</taxon>
        <taxon>Liliopsida</taxon>
        <taxon>Poales</taxon>
        <taxon>Poaceae</taxon>
        <taxon>PACMAD clade</taxon>
        <taxon>Panicoideae</taxon>
        <taxon>Andropogonodae</taxon>
        <taxon>Andropogoneae</taxon>
        <taxon>Tripsacinae</taxon>
        <taxon>Zea</taxon>
    </lineage>
</organism>
<protein>
    <submittedName>
        <fullName evidence="1">Uncharacterized protein</fullName>
    </submittedName>
</protein>
<sequence>MVEEIWQELSKAKYIEWESLSRDRTCQLQKLKVACKEALTSYNSLDNPAAGAPVEQLNELEEVFKKAAKTDTPAEQFRLTRQNEERSKKVANDLAAALFVVTVEVKQVKAWLSDAQDELEASNIEADLVCISSYAS</sequence>